<dbReference type="SUPFAM" id="SSF56935">
    <property type="entry name" value="Porins"/>
    <property type="match status" value="1"/>
</dbReference>
<keyword evidence="4" id="KW-0812">Transmembrane</keyword>
<evidence type="ECO:0000256" key="3">
    <source>
        <dbReference type="ARBA" id="ARBA00022452"/>
    </source>
</evidence>
<evidence type="ECO:0000313" key="11">
    <source>
        <dbReference type="Proteomes" id="UP001259340"/>
    </source>
</evidence>
<evidence type="ECO:0000256" key="7">
    <source>
        <dbReference type="ARBA" id="ARBA00023237"/>
    </source>
</evidence>
<keyword evidence="12" id="KW-1185">Reference proteome</keyword>
<evidence type="ECO:0000256" key="2">
    <source>
        <dbReference type="ARBA" id="ARBA00008163"/>
    </source>
</evidence>
<dbReference type="EMBL" id="JAPMLE010000001">
    <property type="protein sequence ID" value="MDR8525422.1"/>
    <property type="molecule type" value="Genomic_DNA"/>
</dbReference>
<keyword evidence="6" id="KW-0472">Membrane</keyword>
<name>A0AAW8NQN7_9GAMM</name>
<dbReference type="GO" id="GO:0015483">
    <property type="term" value="F:long-chain fatty acid transporting porin activity"/>
    <property type="evidence" value="ECO:0007669"/>
    <property type="project" value="TreeGrafter"/>
</dbReference>
<dbReference type="GO" id="GO:0009279">
    <property type="term" value="C:cell outer membrane"/>
    <property type="evidence" value="ECO:0007669"/>
    <property type="project" value="UniProtKB-SubCell"/>
</dbReference>
<reference evidence="9" key="2">
    <citation type="submission" date="2022-11" db="EMBL/GenBank/DDBJ databases">
        <title>Prophages regulate Shewanella fidelis motility and biofilm formation: implications for gut colonization dynamics in Ciona robusta.</title>
        <authorList>
            <person name="Natarajan O."/>
            <person name="Gibboney S.L."/>
            <person name="Young M.N."/>
            <person name="Lim S.J."/>
            <person name="Pluta N."/>
            <person name="Atkinson C.G.F."/>
            <person name="Leigh B.A."/>
            <person name="Liberti A."/>
            <person name="Kees E."/>
            <person name="Breitbart M."/>
            <person name="Gralnick J."/>
            <person name="Dishaw L.J."/>
        </authorList>
    </citation>
    <scope>NUCLEOTIDE SEQUENCE</scope>
    <source>
        <strain evidence="9">3313</strain>
    </source>
</reference>
<evidence type="ECO:0000256" key="8">
    <source>
        <dbReference type="SAM" id="SignalP"/>
    </source>
</evidence>
<dbReference type="InterPro" id="IPR005017">
    <property type="entry name" value="OMPP1/FadL/TodX"/>
</dbReference>
<protein>
    <submittedName>
        <fullName evidence="9">Outer membrane protein transport protein</fullName>
    </submittedName>
</protein>
<evidence type="ECO:0000313" key="9">
    <source>
        <dbReference type="EMBL" id="MDR8525422.1"/>
    </source>
</evidence>
<keyword evidence="7" id="KW-0998">Cell outer membrane</keyword>
<accession>A0AAW8NQN7</accession>
<dbReference type="PANTHER" id="PTHR35093:SF8">
    <property type="entry name" value="OUTER MEMBRANE PROTEIN NMB0088-RELATED"/>
    <property type="match status" value="1"/>
</dbReference>
<dbReference type="Proteomes" id="UP001271263">
    <property type="component" value="Unassembled WGS sequence"/>
</dbReference>
<dbReference type="Pfam" id="PF03349">
    <property type="entry name" value="Toluene_X"/>
    <property type="match status" value="1"/>
</dbReference>
<reference evidence="10 12" key="1">
    <citation type="journal article" date="2022" name="bioRxiv">
        <title>Prophages regulate Shewanella fidelis 3313 motility and biofilm formation: implications for gut colonization dynamics in Ciona robusta.</title>
        <authorList>
            <person name="Natarajan O."/>
            <person name="Gibboney S.L."/>
            <person name="Young M.N."/>
            <person name="Lim S.J."/>
            <person name="Pluta N."/>
            <person name="Atkinson C.G."/>
            <person name="Leigh B.A."/>
            <person name="Liberti A."/>
            <person name="Kees E.D."/>
            <person name="Breitbart M."/>
            <person name="Gralnick J.A."/>
            <person name="Dishaw L.J."/>
        </authorList>
    </citation>
    <scope>NUCLEOTIDE SEQUENCE [LARGE SCALE GENOMIC DNA]</scope>
    <source>
        <strain evidence="10 12">JG4066</strain>
    </source>
</reference>
<dbReference type="Proteomes" id="UP001259340">
    <property type="component" value="Unassembled WGS sequence"/>
</dbReference>
<gene>
    <name evidence="9" type="ORF">OS133_17550</name>
    <name evidence="10" type="ORF">OS134_16770</name>
</gene>
<organism evidence="9 11">
    <name type="scientific">Shewanella fidelis</name>
    <dbReference type="NCBI Taxonomy" id="173509"/>
    <lineage>
        <taxon>Bacteria</taxon>
        <taxon>Pseudomonadati</taxon>
        <taxon>Pseudomonadota</taxon>
        <taxon>Gammaproteobacteria</taxon>
        <taxon>Alteromonadales</taxon>
        <taxon>Shewanellaceae</taxon>
        <taxon>Shewanella</taxon>
    </lineage>
</organism>
<keyword evidence="3" id="KW-1134">Transmembrane beta strand</keyword>
<keyword evidence="5 8" id="KW-0732">Signal</keyword>
<evidence type="ECO:0000256" key="4">
    <source>
        <dbReference type="ARBA" id="ARBA00022692"/>
    </source>
</evidence>
<dbReference type="AlphaFoldDB" id="A0AAW8NQN7"/>
<comment type="subcellular location">
    <subcellularLocation>
        <location evidence="1">Cell outer membrane</location>
        <topology evidence="1">Multi-pass membrane protein</topology>
    </subcellularLocation>
</comment>
<dbReference type="EMBL" id="JAPMLD010000008">
    <property type="protein sequence ID" value="MDW4825724.1"/>
    <property type="molecule type" value="Genomic_DNA"/>
</dbReference>
<comment type="similarity">
    <text evidence="2">Belongs to the OmpP1/FadL family.</text>
</comment>
<evidence type="ECO:0000256" key="1">
    <source>
        <dbReference type="ARBA" id="ARBA00004571"/>
    </source>
</evidence>
<dbReference type="PANTHER" id="PTHR35093">
    <property type="entry name" value="OUTER MEMBRANE PROTEIN NMB0088-RELATED"/>
    <property type="match status" value="1"/>
</dbReference>
<proteinExistence type="inferred from homology"/>
<sequence length="461" mass="49473">MKKRLITLAVSTAMLGAATQVQAAGFQLAEYSATGLGRAYAGEAAMADNAAAQFRNPAMLTYLEGTQVSTGAILVMPNIDINGEVTYIDGVNSTSAKDIAGDAVVPNFYVSHQLNEQWYLGLALGSNFGMATELDDSFRGTQFGNEASVTTVEINPNIAYRINEQFSVGAGVRFVLGEGSIGAKSSADTMIPLSDLGINQGIPVAKGTTLKYMEGDDTSWGWQLGAAWQINANNRIGVNYRSEVKQTLSGEANGVAFNLYDPEVIGAAVGSIMAGQTPELAPEKKYAGSMDLTLPATAEIASFHQLTDKLALHASVNWTDWSSFEKLEAYIPELTNPTQLVKQENWEDSYRFAVGTTYQLNEKMSLRGGVAYDMSAVSDANRTLTIPEMDRLWLSVGMGYAFSENFDMDLGFTYIFADESPVVEPRPGIESDNSSALFGGTFSGTTSGNIALLGVQATYRF</sequence>
<evidence type="ECO:0000313" key="10">
    <source>
        <dbReference type="EMBL" id="MDW4825724.1"/>
    </source>
</evidence>
<dbReference type="Gene3D" id="2.40.160.60">
    <property type="entry name" value="Outer membrane protein transport protein (OMPP1/FadL/TodX)"/>
    <property type="match status" value="1"/>
</dbReference>
<feature type="chain" id="PRO_5043611601" evidence="8">
    <location>
        <begin position="24"/>
        <end position="461"/>
    </location>
</feature>
<evidence type="ECO:0000256" key="5">
    <source>
        <dbReference type="ARBA" id="ARBA00022729"/>
    </source>
</evidence>
<evidence type="ECO:0000313" key="12">
    <source>
        <dbReference type="Proteomes" id="UP001271263"/>
    </source>
</evidence>
<evidence type="ECO:0000256" key="6">
    <source>
        <dbReference type="ARBA" id="ARBA00023136"/>
    </source>
</evidence>
<dbReference type="RefSeq" id="WP_108945822.1">
    <property type="nucleotide sequence ID" value="NZ_JAPMLA010000004.1"/>
</dbReference>
<comment type="caution">
    <text evidence="9">The sequence shown here is derived from an EMBL/GenBank/DDBJ whole genome shotgun (WGS) entry which is preliminary data.</text>
</comment>
<feature type="signal peptide" evidence="8">
    <location>
        <begin position="1"/>
        <end position="23"/>
    </location>
</feature>